<feature type="domain" description="HD Cas3-type" evidence="4">
    <location>
        <begin position="13"/>
        <end position="222"/>
    </location>
</feature>
<evidence type="ECO:0000256" key="2">
    <source>
        <dbReference type="ARBA" id="ARBA00022801"/>
    </source>
</evidence>
<proteinExistence type="predicted"/>
<protein>
    <submittedName>
        <fullName evidence="5">CRISPR-associated endonuclease Cas3</fullName>
    </submittedName>
</protein>
<keyword evidence="3" id="KW-0051">Antiviral defense</keyword>
<dbReference type="Pfam" id="PF01966">
    <property type="entry name" value="HD"/>
    <property type="match status" value="1"/>
</dbReference>
<evidence type="ECO:0000313" key="5">
    <source>
        <dbReference type="EMBL" id="HIQ29594.1"/>
    </source>
</evidence>
<reference evidence="5" key="1">
    <citation type="journal article" date="2020" name="ISME J.">
        <title>Gammaproteobacteria mediating utilization of methyl-, sulfur- and petroleum organic compounds in deep ocean hydrothermal plumes.</title>
        <authorList>
            <person name="Zhou Z."/>
            <person name="Liu Y."/>
            <person name="Pan J."/>
            <person name="Cron B.R."/>
            <person name="Toner B.M."/>
            <person name="Anantharaman K."/>
            <person name="Breier J.A."/>
            <person name="Dick G.J."/>
            <person name="Li M."/>
        </authorList>
    </citation>
    <scope>NUCLEOTIDE SEQUENCE</scope>
    <source>
        <strain evidence="5">SZUA-1515</strain>
    </source>
</reference>
<dbReference type="GO" id="GO:0004519">
    <property type="term" value="F:endonuclease activity"/>
    <property type="evidence" value="ECO:0007669"/>
    <property type="project" value="UniProtKB-KW"/>
</dbReference>
<evidence type="ECO:0000256" key="3">
    <source>
        <dbReference type="ARBA" id="ARBA00023118"/>
    </source>
</evidence>
<dbReference type="GO" id="GO:0046872">
    <property type="term" value="F:metal ion binding"/>
    <property type="evidence" value="ECO:0007669"/>
    <property type="project" value="UniProtKB-KW"/>
</dbReference>
<feature type="non-terminal residue" evidence="5">
    <location>
        <position position="1"/>
    </location>
</feature>
<organism evidence="5 6">
    <name type="scientific">Caldiarchaeum subterraneum</name>
    <dbReference type="NCBI Taxonomy" id="311458"/>
    <lineage>
        <taxon>Archaea</taxon>
        <taxon>Nitrososphaerota</taxon>
        <taxon>Candidatus Caldarchaeales</taxon>
        <taxon>Candidatus Caldarchaeaceae</taxon>
        <taxon>Candidatus Caldarchaeum</taxon>
    </lineage>
</organism>
<dbReference type="EMBL" id="DQVM01000065">
    <property type="protein sequence ID" value="HIQ29594.1"/>
    <property type="molecule type" value="Genomic_DNA"/>
</dbReference>
<dbReference type="Proteomes" id="UP000608579">
    <property type="component" value="Unassembled WGS sequence"/>
</dbReference>
<evidence type="ECO:0000259" key="4">
    <source>
        <dbReference type="PROSITE" id="PS51643"/>
    </source>
</evidence>
<evidence type="ECO:0000313" key="6">
    <source>
        <dbReference type="Proteomes" id="UP000608579"/>
    </source>
</evidence>
<gene>
    <name evidence="5" type="ORF">EYH45_03420</name>
</gene>
<comment type="caution">
    <text evidence="5">The sequence shown here is derived from an EMBL/GenBank/DDBJ whole genome shotgun (WGS) entry which is preliminary data.</text>
</comment>
<dbReference type="AlphaFoldDB" id="A0A833E9V1"/>
<name>A0A833E9V1_CALS0</name>
<keyword evidence="2" id="KW-0378">Hydrolase</keyword>
<dbReference type="GO" id="GO:0016787">
    <property type="term" value="F:hydrolase activity"/>
    <property type="evidence" value="ECO:0007669"/>
    <property type="project" value="UniProtKB-KW"/>
</dbReference>
<keyword evidence="5" id="KW-0540">Nuclease</keyword>
<dbReference type="InterPro" id="IPR006483">
    <property type="entry name" value="CRISPR-assoc_Cas3_HD"/>
</dbReference>
<dbReference type="PROSITE" id="PS51643">
    <property type="entry name" value="HD_CAS3"/>
    <property type="match status" value="1"/>
</dbReference>
<sequence>EVLSYYVHNYKKGEIRKELLRDHIKKALSYAEGVEDSRVGVYASRQLGINNFKELLEYAIIFHDIGKVFFQTEANLRQGQDSTYLSFKGHEFISALLTDLFSSKKHHNMYYIAVTFSVFYHHHAMNPEARKKITLPNISDENQLYRDKIFSVLSDFLNVNDREVLSKCIDTFMKMLHSRNLINYLHNLQSKIYDSILLSTMSHSIRKVSFLLLDCLIACDYMAAQDRESGGSIFFQTISEFYNIWMKG</sequence>
<dbReference type="GO" id="GO:0051607">
    <property type="term" value="P:defense response to virus"/>
    <property type="evidence" value="ECO:0007669"/>
    <property type="project" value="UniProtKB-KW"/>
</dbReference>
<dbReference type="InterPro" id="IPR038257">
    <property type="entry name" value="CRISPR-assoc_Cas3_HD_sf"/>
</dbReference>
<keyword evidence="5" id="KW-0255">Endonuclease</keyword>
<evidence type="ECO:0000256" key="1">
    <source>
        <dbReference type="ARBA" id="ARBA00022723"/>
    </source>
</evidence>
<keyword evidence="1" id="KW-0479">Metal-binding</keyword>
<accession>A0A833E9V1</accession>
<dbReference type="InterPro" id="IPR006674">
    <property type="entry name" value="HD_domain"/>
</dbReference>
<dbReference type="Gene3D" id="1.10.3210.30">
    <property type="match status" value="1"/>
</dbReference>
<dbReference type="NCBIfam" id="TIGR01596">
    <property type="entry name" value="cas3_HD"/>
    <property type="match status" value="1"/>
</dbReference>